<evidence type="ECO:0000259" key="2">
    <source>
        <dbReference type="Pfam" id="PF05754"/>
    </source>
</evidence>
<reference evidence="4" key="1">
    <citation type="journal article" date="2005" name="Nature">
        <title>The map-based sequence of the rice genome.</title>
        <authorList>
            <consortium name="International rice genome sequencing project (IRGSP)"/>
            <person name="Matsumoto T."/>
            <person name="Wu J."/>
            <person name="Kanamori H."/>
            <person name="Katayose Y."/>
            <person name="Fujisawa M."/>
            <person name="Namiki N."/>
            <person name="Mizuno H."/>
            <person name="Yamamoto K."/>
            <person name="Antonio B.A."/>
            <person name="Baba T."/>
            <person name="Sakata K."/>
            <person name="Nagamura Y."/>
            <person name="Aoki H."/>
            <person name="Arikawa K."/>
            <person name="Arita K."/>
            <person name="Bito T."/>
            <person name="Chiden Y."/>
            <person name="Fujitsuka N."/>
            <person name="Fukunaka R."/>
            <person name="Hamada M."/>
            <person name="Harada C."/>
            <person name="Hayashi A."/>
            <person name="Hijishita S."/>
            <person name="Honda M."/>
            <person name="Hosokawa S."/>
            <person name="Ichikawa Y."/>
            <person name="Idonuma A."/>
            <person name="Iijima M."/>
            <person name="Ikeda M."/>
            <person name="Ikeno M."/>
            <person name="Ito K."/>
            <person name="Ito S."/>
            <person name="Ito T."/>
            <person name="Ito Y."/>
            <person name="Ito Y."/>
            <person name="Iwabuchi A."/>
            <person name="Kamiya K."/>
            <person name="Karasawa W."/>
            <person name="Kurita K."/>
            <person name="Katagiri S."/>
            <person name="Kikuta A."/>
            <person name="Kobayashi H."/>
            <person name="Kobayashi N."/>
            <person name="Machita K."/>
            <person name="Maehara T."/>
            <person name="Masukawa M."/>
            <person name="Mizubayashi T."/>
            <person name="Mukai Y."/>
            <person name="Nagasaki H."/>
            <person name="Nagata Y."/>
            <person name="Naito S."/>
            <person name="Nakashima M."/>
            <person name="Nakama Y."/>
            <person name="Nakamichi Y."/>
            <person name="Nakamura M."/>
            <person name="Meguro A."/>
            <person name="Negishi M."/>
            <person name="Ohta I."/>
            <person name="Ohta T."/>
            <person name="Okamoto M."/>
            <person name="Ono N."/>
            <person name="Saji S."/>
            <person name="Sakaguchi M."/>
            <person name="Sakai K."/>
            <person name="Shibata M."/>
            <person name="Shimokawa T."/>
            <person name="Song J."/>
            <person name="Takazaki Y."/>
            <person name="Terasawa K."/>
            <person name="Tsugane M."/>
            <person name="Tsuji K."/>
            <person name="Ueda S."/>
            <person name="Waki K."/>
            <person name="Yamagata H."/>
            <person name="Yamamoto M."/>
            <person name="Yamamoto S."/>
            <person name="Yamane H."/>
            <person name="Yoshiki S."/>
            <person name="Yoshihara R."/>
            <person name="Yukawa K."/>
            <person name="Zhong H."/>
            <person name="Yano M."/>
            <person name="Yuan Q."/>
            <person name="Ouyang S."/>
            <person name="Liu J."/>
            <person name="Jones K.M."/>
            <person name="Gansberger K."/>
            <person name="Moffat K."/>
            <person name="Hill J."/>
            <person name="Bera J."/>
            <person name="Fadrosh D."/>
            <person name="Jin S."/>
            <person name="Johri S."/>
            <person name="Kim M."/>
            <person name="Overton L."/>
            <person name="Reardon M."/>
            <person name="Tsitrin T."/>
            <person name="Vuong H."/>
            <person name="Weaver B."/>
            <person name="Ciecko A."/>
            <person name="Tallon L."/>
            <person name="Jackson J."/>
            <person name="Pai G."/>
            <person name="Aken S.V."/>
            <person name="Utterback T."/>
            <person name="Reidmuller S."/>
            <person name="Feldblyum T."/>
            <person name="Hsiao J."/>
            <person name="Zismann V."/>
            <person name="Iobst S."/>
            <person name="de Vazeille A.R."/>
            <person name="Buell C.R."/>
            <person name="Ying K."/>
            <person name="Li Y."/>
            <person name="Lu T."/>
            <person name="Huang Y."/>
            <person name="Zhao Q."/>
            <person name="Feng Q."/>
            <person name="Zhang L."/>
            <person name="Zhu J."/>
            <person name="Weng Q."/>
            <person name="Mu J."/>
            <person name="Lu Y."/>
            <person name="Fan D."/>
            <person name="Liu Y."/>
            <person name="Guan J."/>
            <person name="Zhang Y."/>
            <person name="Yu S."/>
            <person name="Liu X."/>
            <person name="Zhang Y."/>
            <person name="Hong G."/>
            <person name="Han B."/>
            <person name="Choisne N."/>
            <person name="Demange N."/>
            <person name="Orjeda G."/>
            <person name="Samain S."/>
            <person name="Cattolico L."/>
            <person name="Pelletier E."/>
            <person name="Couloux A."/>
            <person name="Segurens B."/>
            <person name="Wincker P."/>
            <person name="D'Hont A."/>
            <person name="Scarpelli C."/>
            <person name="Weissenbach J."/>
            <person name="Salanoubat M."/>
            <person name="Quetier F."/>
            <person name="Yu Y."/>
            <person name="Kim H.R."/>
            <person name="Rambo T."/>
            <person name="Currie J."/>
            <person name="Collura K."/>
            <person name="Luo M."/>
            <person name="Yang T."/>
            <person name="Ammiraju J.S.S."/>
            <person name="Engler F."/>
            <person name="Soderlund C."/>
            <person name="Wing R.A."/>
            <person name="Palmer L.E."/>
            <person name="de la Bastide M."/>
            <person name="Spiegel L."/>
            <person name="Nascimento L."/>
            <person name="Zutavern T."/>
            <person name="O'Shaughnessy A."/>
            <person name="Dike S."/>
            <person name="Dedhia N."/>
            <person name="Preston R."/>
            <person name="Balija V."/>
            <person name="McCombie W.R."/>
            <person name="Chow T."/>
            <person name="Chen H."/>
            <person name="Chung M."/>
            <person name="Chen C."/>
            <person name="Shaw J."/>
            <person name="Wu H."/>
            <person name="Hsiao K."/>
            <person name="Chao Y."/>
            <person name="Chu M."/>
            <person name="Cheng C."/>
            <person name="Hour A."/>
            <person name="Lee P."/>
            <person name="Lin S."/>
            <person name="Lin Y."/>
            <person name="Liou J."/>
            <person name="Liu S."/>
            <person name="Hsing Y."/>
            <person name="Raghuvanshi S."/>
            <person name="Mohanty A."/>
            <person name="Bharti A.K."/>
            <person name="Gaur A."/>
            <person name="Gupta V."/>
            <person name="Kumar D."/>
            <person name="Ravi V."/>
            <person name="Vij S."/>
            <person name="Kapur A."/>
            <person name="Khurana P."/>
            <person name="Khurana P."/>
            <person name="Khurana J.P."/>
            <person name="Tyagi A.K."/>
            <person name="Gaikwad K."/>
            <person name="Singh A."/>
            <person name="Dalal V."/>
            <person name="Srivastava S."/>
            <person name="Dixit A."/>
            <person name="Pal A.K."/>
            <person name="Ghazi I.A."/>
            <person name="Yadav M."/>
            <person name="Pandit A."/>
            <person name="Bhargava A."/>
            <person name="Sureshbabu K."/>
            <person name="Batra K."/>
            <person name="Sharma T.R."/>
            <person name="Mohapatra T."/>
            <person name="Singh N.K."/>
            <person name="Messing J."/>
            <person name="Nelson A.B."/>
            <person name="Fuks G."/>
            <person name="Kavchok S."/>
            <person name="Keizer G."/>
            <person name="Linton E."/>
            <person name="Llaca V."/>
            <person name="Song R."/>
            <person name="Tanyolac B."/>
            <person name="Young S."/>
            <person name="Ho-Il K."/>
            <person name="Hahn J.H."/>
            <person name="Sangsakoo G."/>
            <person name="Vanavichit A."/>
            <person name="de Mattos Luiz.A.T."/>
            <person name="Zimmer P.D."/>
            <person name="Malone G."/>
            <person name="Dellagostin O."/>
            <person name="de Oliveira A.C."/>
            <person name="Bevan M."/>
            <person name="Bancroft I."/>
            <person name="Minx P."/>
            <person name="Cordum H."/>
            <person name="Wilson R."/>
            <person name="Cheng Z."/>
            <person name="Jin W."/>
            <person name="Jiang J."/>
            <person name="Leong S.A."/>
            <person name="Iwama H."/>
            <person name="Gojobori T."/>
            <person name="Itoh T."/>
            <person name="Niimura Y."/>
            <person name="Fujii Y."/>
            <person name="Habara T."/>
            <person name="Sakai H."/>
            <person name="Sato Y."/>
            <person name="Wilson G."/>
            <person name="Kumar K."/>
            <person name="McCouch S."/>
            <person name="Juretic N."/>
            <person name="Hoen D."/>
            <person name="Wright S."/>
            <person name="Bruskiewich R."/>
            <person name="Bureau T."/>
            <person name="Miyao A."/>
            <person name="Hirochika H."/>
            <person name="Nishikawa T."/>
            <person name="Kadowaki K."/>
            <person name="Sugiura M."/>
            <person name="Burr B."/>
            <person name="Sasaki T."/>
        </authorList>
    </citation>
    <scope>NUCLEOTIDE SEQUENCE [LARGE SCALE GENOMIC DNA]</scope>
    <source>
        <strain evidence="4">cv. Nipponbare</strain>
    </source>
</reference>
<protein>
    <recommendedName>
        <fullName evidence="2">DUF834 domain-containing protein</fullName>
    </recommendedName>
</protein>
<accession>Q10HE6</accession>
<dbReference type="EMBL" id="AC137921">
    <property type="protein sequence ID" value="AAR06344.1"/>
    <property type="molecule type" value="Genomic_DNA"/>
</dbReference>
<dbReference type="InterPro" id="IPR008552">
    <property type="entry name" value="DUF834"/>
</dbReference>
<dbReference type="Pfam" id="PF05754">
    <property type="entry name" value="DUF834"/>
    <property type="match status" value="1"/>
</dbReference>
<sequence length="120" mass="13275">MALMSAMTWLPRGIDAGEHGNGGYQRTTRLPAGLGGGEPVDGVELDLAEPREVAVQEGDGRGDGKRRLERLPATEREDERGEAARARENFGKQRETEEEAEGMLFIAGRGRDRLGNRWIW</sequence>
<dbReference type="AlphaFoldDB" id="Q10HE6"/>
<feature type="compositionally biased region" description="Basic and acidic residues" evidence="1">
    <location>
        <begin position="54"/>
        <end position="95"/>
    </location>
</feature>
<evidence type="ECO:0000313" key="3">
    <source>
        <dbReference type="EMBL" id="AAR06344.1"/>
    </source>
</evidence>
<reference evidence="4" key="2">
    <citation type="journal article" date="2008" name="Nucleic Acids Res.">
        <title>The rice annotation project database (RAP-DB): 2008 update.</title>
        <authorList>
            <consortium name="The rice annotation project (RAP)"/>
        </authorList>
    </citation>
    <scope>GENOME REANNOTATION</scope>
    <source>
        <strain evidence="4">cv. Nipponbare</strain>
    </source>
</reference>
<name>Q10HE6_ORYSJ</name>
<feature type="region of interest" description="Disordered" evidence="1">
    <location>
        <begin position="12"/>
        <end position="42"/>
    </location>
</feature>
<gene>
    <name evidence="3" type="ORF">OSJNBa0027H16.23</name>
</gene>
<feature type="region of interest" description="Disordered" evidence="1">
    <location>
        <begin position="54"/>
        <end position="101"/>
    </location>
</feature>
<organism evidence="3 4">
    <name type="scientific">Oryza sativa subsp. japonica</name>
    <name type="common">Rice</name>
    <dbReference type="NCBI Taxonomy" id="39947"/>
    <lineage>
        <taxon>Eukaryota</taxon>
        <taxon>Viridiplantae</taxon>
        <taxon>Streptophyta</taxon>
        <taxon>Embryophyta</taxon>
        <taxon>Tracheophyta</taxon>
        <taxon>Spermatophyta</taxon>
        <taxon>Magnoliopsida</taxon>
        <taxon>Liliopsida</taxon>
        <taxon>Poales</taxon>
        <taxon>Poaceae</taxon>
        <taxon>BOP clade</taxon>
        <taxon>Oryzoideae</taxon>
        <taxon>Oryzeae</taxon>
        <taxon>Oryzinae</taxon>
        <taxon>Oryza</taxon>
        <taxon>Oryza sativa</taxon>
    </lineage>
</organism>
<feature type="domain" description="DUF834" evidence="2">
    <location>
        <begin position="30"/>
        <end position="64"/>
    </location>
</feature>
<evidence type="ECO:0000313" key="4">
    <source>
        <dbReference type="Proteomes" id="UP000000763"/>
    </source>
</evidence>
<evidence type="ECO:0000256" key="1">
    <source>
        <dbReference type="SAM" id="MobiDB-lite"/>
    </source>
</evidence>
<proteinExistence type="predicted"/>
<dbReference type="Proteomes" id="UP000000763">
    <property type="component" value="Chromosome 3"/>
</dbReference>